<protein>
    <recommendedName>
        <fullName evidence="3">Barwin domain-containing protein</fullName>
    </recommendedName>
</protein>
<gene>
    <name evidence="4" type="ORF">SEVIR_2G093000v2</name>
</gene>
<dbReference type="InterPro" id="IPR018226">
    <property type="entry name" value="Barwin_CS"/>
</dbReference>
<name>A0A4U6VND7_SETVI</name>
<dbReference type="GO" id="GO:0042742">
    <property type="term" value="P:defense response to bacterium"/>
    <property type="evidence" value="ECO:0007669"/>
    <property type="project" value="InterPro"/>
</dbReference>
<accession>A0A4U6VND7</accession>
<dbReference type="PANTHER" id="PTHR46351:SF12">
    <property type="entry name" value="BARWIN DOMAIN-CONTAINING PROTEIN"/>
    <property type="match status" value="1"/>
</dbReference>
<keyword evidence="1" id="KW-1015">Disulfide bond</keyword>
<evidence type="ECO:0000256" key="1">
    <source>
        <dbReference type="ARBA" id="ARBA00023157"/>
    </source>
</evidence>
<dbReference type="Gene3D" id="2.40.40.10">
    <property type="entry name" value="RlpA-like domain"/>
    <property type="match status" value="1"/>
</dbReference>
<keyword evidence="2" id="KW-0732">Signal</keyword>
<sequence length="151" mass="15928">MGITQATRLSLLLTVASAVSLAICGGVAGQQASGVVATYNMYNPAQINWDLRAASTFCATWDADMPLSWRQHYGWTSFCGPAGAHGEPSCGRCLQVTNTATGAQTVARVVDQCSNGGLDLDISVFQQIDTDGGGMAHGHLIVDYKFVDCHD</sequence>
<evidence type="ECO:0000256" key="2">
    <source>
        <dbReference type="SAM" id="SignalP"/>
    </source>
</evidence>
<feature type="signal peptide" evidence="2">
    <location>
        <begin position="1"/>
        <end position="18"/>
    </location>
</feature>
<dbReference type="PRINTS" id="PR00602">
    <property type="entry name" value="BARWIN"/>
</dbReference>
<dbReference type="Proteomes" id="UP000298652">
    <property type="component" value="Chromosome 2"/>
</dbReference>
<dbReference type="PANTHER" id="PTHR46351">
    <property type="entry name" value="WOUND-INDUCED PROTEIN WIN2"/>
    <property type="match status" value="1"/>
</dbReference>
<organism evidence="4 5">
    <name type="scientific">Setaria viridis</name>
    <name type="common">Green bristlegrass</name>
    <name type="synonym">Setaria italica subsp. viridis</name>
    <dbReference type="NCBI Taxonomy" id="4556"/>
    <lineage>
        <taxon>Eukaryota</taxon>
        <taxon>Viridiplantae</taxon>
        <taxon>Streptophyta</taxon>
        <taxon>Embryophyta</taxon>
        <taxon>Tracheophyta</taxon>
        <taxon>Spermatophyta</taxon>
        <taxon>Magnoliopsida</taxon>
        <taxon>Liliopsida</taxon>
        <taxon>Poales</taxon>
        <taxon>Poaceae</taxon>
        <taxon>PACMAD clade</taxon>
        <taxon>Panicoideae</taxon>
        <taxon>Panicodae</taxon>
        <taxon>Paniceae</taxon>
        <taxon>Cenchrinae</taxon>
        <taxon>Setaria</taxon>
    </lineage>
</organism>
<dbReference type="AlphaFoldDB" id="A0A4U6VND7"/>
<dbReference type="PROSITE" id="PS00771">
    <property type="entry name" value="BARWIN_1"/>
    <property type="match status" value="1"/>
</dbReference>
<dbReference type="SUPFAM" id="SSF50685">
    <property type="entry name" value="Barwin-like endoglucanases"/>
    <property type="match status" value="1"/>
</dbReference>
<dbReference type="InterPro" id="IPR036908">
    <property type="entry name" value="RlpA-like_sf"/>
</dbReference>
<feature type="domain" description="Barwin" evidence="3">
    <location>
        <begin position="30"/>
        <end position="151"/>
    </location>
</feature>
<keyword evidence="5" id="KW-1185">Reference proteome</keyword>
<dbReference type="EMBL" id="CM016553">
    <property type="protein sequence ID" value="TKW31248.1"/>
    <property type="molecule type" value="Genomic_DNA"/>
</dbReference>
<proteinExistence type="predicted"/>
<dbReference type="Gramene" id="TKW31248">
    <property type="protein sequence ID" value="TKW31248"/>
    <property type="gene ID" value="SEVIR_2G093000v2"/>
</dbReference>
<feature type="chain" id="PRO_5020266537" description="Barwin domain-containing protein" evidence="2">
    <location>
        <begin position="19"/>
        <end position="151"/>
    </location>
</feature>
<dbReference type="InterPro" id="IPR001153">
    <property type="entry name" value="Barwin_dom"/>
</dbReference>
<evidence type="ECO:0000313" key="5">
    <source>
        <dbReference type="Proteomes" id="UP000298652"/>
    </source>
</evidence>
<dbReference type="PROSITE" id="PS51174">
    <property type="entry name" value="BARWIN_3"/>
    <property type="match status" value="1"/>
</dbReference>
<reference evidence="4" key="1">
    <citation type="submission" date="2019-03" db="EMBL/GenBank/DDBJ databases">
        <title>WGS assembly of Setaria viridis.</title>
        <authorList>
            <person name="Huang P."/>
            <person name="Jenkins J."/>
            <person name="Grimwood J."/>
            <person name="Barry K."/>
            <person name="Healey A."/>
            <person name="Mamidi S."/>
            <person name="Sreedasyam A."/>
            <person name="Shu S."/>
            <person name="Feldman M."/>
            <person name="Wu J."/>
            <person name="Yu Y."/>
            <person name="Chen C."/>
            <person name="Johnson J."/>
            <person name="Rokhsar D."/>
            <person name="Baxter I."/>
            <person name="Schmutz J."/>
            <person name="Brutnell T."/>
            <person name="Kellogg E."/>
        </authorList>
    </citation>
    <scope>NUCLEOTIDE SEQUENCE [LARGE SCALE GENOMIC DNA]</scope>
</reference>
<dbReference type="InterPro" id="IPR044301">
    <property type="entry name" value="PR4"/>
</dbReference>
<evidence type="ECO:0000313" key="4">
    <source>
        <dbReference type="EMBL" id="TKW31248.1"/>
    </source>
</evidence>
<dbReference type="OMA" id="VVDQCAN"/>
<dbReference type="GO" id="GO:0050832">
    <property type="term" value="P:defense response to fungus"/>
    <property type="evidence" value="ECO:0007669"/>
    <property type="project" value="InterPro"/>
</dbReference>
<evidence type="ECO:0000259" key="3">
    <source>
        <dbReference type="PROSITE" id="PS51174"/>
    </source>
</evidence>
<dbReference type="Pfam" id="PF00967">
    <property type="entry name" value="Barwin"/>
    <property type="match status" value="1"/>
</dbReference>
<dbReference type="GO" id="GO:0004540">
    <property type="term" value="F:RNA nuclease activity"/>
    <property type="evidence" value="ECO:0007669"/>
    <property type="project" value="InterPro"/>
</dbReference>